<dbReference type="EMBL" id="SOMN01000061">
    <property type="protein sequence ID" value="TFE19454.1"/>
    <property type="molecule type" value="Genomic_DNA"/>
</dbReference>
<dbReference type="SMART" id="SM00530">
    <property type="entry name" value="HTH_XRE"/>
    <property type="match status" value="1"/>
</dbReference>
<dbReference type="InterPro" id="IPR050807">
    <property type="entry name" value="TransReg_Diox_bact_type"/>
</dbReference>
<feature type="domain" description="HTH cro/C1-type" evidence="2">
    <location>
        <begin position="12"/>
        <end position="66"/>
    </location>
</feature>
<keyword evidence="4" id="KW-1185">Reference proteome</keyword>
<organism evidence="3 4">
    <name type="scientific">Cohnella luojiensis</name>
    <dbReference type="NCBI Taxonomy" id="652876"/>
    <lineage>
        <taxon>Bacteria</taxon>
        <taxon>Bacillati</taxon>
        <taxon>Bacillota</taxon>
        <taxon>Bacilli</taxon>
        <taxon>Bacillales</taxon>
        <taxon>Paenibacillaceae</taxon>
        <taxon>Cohnella</taxon>
    </lineage>
</organism>
<protein>
    <submittedName>
        <fullName evidence="3">XRE family transcriptional regulator</fullName>
    </submittedName>
</protein>
<gene>
    <name evidence="3" type="ORF">E2980_23250</name>
</gene>
<dbReference type="PROSITE" id="PS50943">
    <property type="entry name" value="HTH_CROC1"/>
    <property type="match status" value="1"/>
</dbReference>
<dbReference type="PANTHER" id="PTHR46797">
    <property type="entry name" value="HTH-TYPE TRANSCRIPTIONAL REGULATOR"/>
    <property type="match status" value="1"/>
</dbReference>
<dbReference type="GO" id="GO:0003677">
    <property type="term" value="F:DNA binding"/>
    <property type="evidence" value="ECO:0007669"/>
    <property type="project" value="UniProtKB-KW"/>
</dbReference>
<dbReference type="Gene3D" id="1.10.260.40">
    <property type="entry name" value="lambda repressor-like DNA-binding domains"/>
    <property type="match status" value="1"/>
</dbReference>
<evidence type="ECO:0000313" key="4">
    <source>
        <dbReference type="Proteomes" id="UP000297900"/>
    </source>
</evidence>
<dbReference type="PANTHER" id="PTHR46797:SF1">
    <property type="entry name" value="METHYLPHOSPHONATE SYNTHASE"/>
    <property type="match status" value="1"/>
</dbReference>
<dbReference type="Proteomes" id="UP000297900">
    <property type="component" value="Unassembled WGS sequence"/>
</dbReference>
<dbReference type="Pfam" id="PF01381">
    <property type="entry name" value="HTH_3"/>
    <property type="match status" value="1"/>
</dbReference>
<reference evidence="3 4" key="1">
    <citation type="submission" date="2019-03" db="EMBL/GenBank/DDBJ databases">
        <title>Cohnella endophytica sp. nov., a novel endophytic bacterium isolated from bark of Sonneratia apetala.</title>
        <authorList>
            <person name="Tuo L."/>
        </authorList>
    </citation>
    <scope>NUCLEOTIDE SEQUENCE [LARGE SCALE GENOMIC DNA]</scope>
    <source>
        <strain evidence="3 4">CCTCC AB 208254</strain>
    </source>
</reference>
<dbReference type="CDD" id="cd00093">
    <property type="entry name" value="HTH_XRE"/>
    <property type="match status" value="1"/>
</dbReference>
<dbReference type="GO" id="GO:0003700">
    <property type="term" value="F:DNA-binding transcription factor activity"/>
    <property type="evidence" value="ECO:0007669"/>
    <property type="project" value="TreeGrafter"/>
</dbReference>
<keyword evidence="1" id="KW-0238">DNA-binding</keyword>
<dbReference type="OrthoDB" id="9814553at2"/>
<sequence>MSDFLRLVGEQIRMIRKAKGLTQENVAERCGIRVTRISDIERGQTNASLKTLEKIINALSISPSELFNFQKLNLAEGIEDKRLMVEIHKSLLMERGIEDVKYVIHSANTFLNAVDAKEPRKKQ</sequence>
<proteinExistence type="predicted"/>
<dbReference type="GO" id="GO:0005829">
    <property type="term" value="C:cytosol"/>
    <property type="evidence" value="ECO:0007669"/>
    <property type="project" value="TreeGrafter"/>
</dbReference>
<dbReference type="RefSeq" id="WP_135154615.1">
    <property type="nucleotide sequence ID" value="NZ_SOMN01000061.1"/>
</dbReference>
<dbReference type="InterPro" id="IPR001387">
    <property type="entry name" value="Cro/C1-type_HTH"/>
</dbReference>
<dbReference type="SUPFAM" id="SSF47413">
    <property type="entry name" value="lambda repressor-like DNA-binding domains"/>
    <property type="match status" value="1"/>
</dbReference>
<evidence type="ECO:0000256" key="1">
    <source>
        <dbReference type="ARBA" id="ARBA00023125"/>
    </source>
</evidence>
<evidence type="ECO:0000313" key="3">
    <source>
        <dbReference type="EMBL" id="TFE19454.1"/>
    </source>
</evidence>
<dbReference type="InterPro" id="IPR010982">
    <property type="entry name" value="Lambda_DNA-bd_dom_sf"/>
</dbReference>
<accession>A0A4Y8LN29</accession>
<dbReference type="AlphaFoldDB" id="A0A4Y8LN29"/>
<name>A0A4Y8LN29_9BACL</name>
<comment type="caution">
    <text evidence="3">The sequence shown here is derived from an EMBL/GenBank/DDBJ whole genome shotgun (WGS) entry which is preliminary data.</text>
</comment>
<evidence type="ECO:0000259" key="2">
    <source>
        <dbReference type="PROSITE" id="PS50943"/>
    </source>
</evidence>